<feature type="domain" description="Beta-lactamase-related" evidence="11">
    <location>
        <begin position="82"/>
        <end position="397"/>
    </location>
</feature>
<feature type="binding site" evidence="10">
    <location>
        <position position="805"/>
    </location>
    <ligand>
        <name>Zn(2+)</name>
        <dbReference type="ChEBI" id="CHEBI:29105"/>
        <note>catalytic</note>
    </ligand>
</feature>
<evidence type="ECO:0000256" key="10">
    <source>
        <dbReference type="HAMAP-Rule" id="MF_01924"/>
    </source>
</evidence>
<evidence type="ECO:0000256" key="3">
    <source>
        <dbReference type="ARBA" id="ARBA00022723"/>
    </source>
</evidence>
<keyword evidence="8" id="KW-0961">Cell wall biogenesis/degradation</keyword>
<dbReference type="Pfam" id="PF01427">
    <property type="entry name" value="Peptidase_M15"/>
    <property type="match status" value="1"/>
</dbReference>
<dbReference type="STRING" id="595434.RISK_004670"/>
<gene>
    <name evidence="12" type="ORF">RISK_004670</name>
</gene>
<evidence type="ECO:0000256" key="6">
    <source>
        <dbReference type="ARBA" id="ARBA00022997"/>
    </source>
</evidence>
<sequence length="826" mass="92479">MFRFTQPQRTIMNHEQLSGHIVPKRSPVPPTPFVGRNSRAASASWLAGIALVFMTSTSLHADESPAANATEHDYRQLIEQLNQSIRSEMGQKQIPSFSIALVADGKVVSSAGFGFQDTSKTVPASGQTVYRVGSISKLLTDVALMQLVEKGELDLDQPIQKVLPEFKIADAEHTSKITLRQLTQHRAGIVRESPVGNYFDPTEPSLEATVASLASTPSVYAPGSRTKYSNAGVSVIGQAVERAAGMPHPDYVREQVLKPLGMKHTSFEKDKALAKHTADGWMWGYDRPAFAAPEFLLGTGPAGNLYSSVEDLAQFSLFVMGQHPKKILEDASLTEMLQPGETPDGKPLPYGIGFRISDFHGHRRVGHGGAVYGFSTQLEILPAEQIAVIAASSLDGTNNWITRICDQALAGMLAVRSGKEIPPSVSTEPVPRSRARSLAGVYSSRPGDASRTVTVDWIGDRLLLWKGTFQREIRSRSDTGELVLDDRFGFGTTIRQDKSYLVIDDATYTRLSDAPPPEIRDEWRDLIGEHGWDHNTLYILERHGQLHALIEWFYYYPLTPVGKDRFAFPDHGLYHGEELVFQRDESGEITEVIAAQVAFQKREVGTKAGETFKIKRELPVEKLRELADAAKPPHEEGNFRPSDLTELTSLDPSIELDIRYATTNNFMDTVFYQQPRAFAQRPAAEAAVKVHQELAKQNLGLLIYDAYRPWRVTKMFWDATPSEMKNFVANPAQGSRHNRGCALDLTLFDRSTRDPIPMVSGYDEFSKRSFPLYPGGTQRQRYYRGLLRRAMESAGFQVYEYEWWHFDFDGWQKYRIGNLPFEEITN</sequence>
<evidence type="ECO:0000256" key="4">
    <source>
        <dbReference type="ARBA" id="ARBA00022801"/>
    </source>
</evidence>
<dbReference type="HAMAP" id="MF_01924">
    <property type="entry name" value="A_A_dipeptidase"/>
    <property type="match status" value="1"/>
</dbReference>
<keyword evidence="3 10" id="KW-0479">Metal-binding</keyword>
<dbReference type="PANTHER" id="PTHR22935">
    <property type="entry name" value="PENICILLIN-BINDING PROTEIN"/>
    <property type="match status" value="1"/>
</dbReference>
<dbReference type="GO" id="GO:0160237">
    <property type="term" value="F:D-Ala-D-Ala dipeptidase activity"/>
    <property type="evidence" value="ECO:0007669"/>
    <property type="project" value="UniProtKB-EC"/>
</dbReference>
<dbReference type="SUPFAM" id="SSF55166">
    <property type="entry name" value="Hedgehog/DD-peptidase"/>
    <property type="match status" value="1"/>
</dbReference>
<dbReference type="InterPro" id="IPR001466">
    <property type="entry name" value="Beta-lactam-related"/>
</dbReference>
<protein>
    <recommendedName>
        <fullName evidence="10">D-alanyl-D-alanine dipeptidase</fullName>
        <shortName evidence="10">D-Ala-D-Ala dipeptidase</shortName>
        <ecNumber evidence="10">3.4.13.22</ecNumber>
    </recommendedName>
</protein>
<keyword evidence="7 10" id="KW-0482">Metalloprotease</keyword>
<feature type="site" description="Transition state stabilizer" evidence="10">
    <location>
        <position position="708"/>
    </location>
</feature>
<dbReference type="InterPro" id="IPR000755">
    <property type="entry name" value="A_A_dipeptidase"/>
</dbReference>
<dbReference type="EC" id="3.4.13.22" evidence="10"/>
<dbReference type="GO" id="GO:0008237">
    <property type="term" value="F:metallopeptidase activity"/>
    <property type="evidence" value="ECO:0007669"/>
    <property type="project" value="UniProtKB-KW"/>
</dbReference>
<dbReference type="InterPro" id="IPR012338">
    <property type="entry name" value="Beta-lactam/transpept-like"/>
</dbReference>
<evidence type="ECO:0000256" key="5">
    <source>
        <dbReference type="ARBA" id="ARBA00022833"/>
    </source>
</evidence>
<dbReference type="InterPro" id="IPR009045">
    <property type="entry name" value="Zn_M74/Hedgehog-like"/>
</dbReference>
<evidence type="ECO:0000313" key="13">
    <source>
        <dbReference type="Proteomes" id="UP000036367"/>
    </source>
</evidence>
<dbReference type="CDD" id="cd14840">
    <property type="entry name" value="D-Ala-D-Ala_dipeptidase_Aad"/>
    <property type="match status" value="1"/>
</dbReference>
<dbReference type="GO" id="GO:0008270">
    <property type="term" value="F:zinc ion binding"/>
    <property type="evidence" value="ECO:0007669"/>
    <property type="project" value="UniProtKB-UniRule"/>
</dbReference>
<dbReference type="GO" id="GO:0071555">
    <property type="term" value="P:cell wall organization"/>
    <property type="evidence" value="ECO:0007669"/>
    <property type="project" value="UniProtKB-KW"/>
</dbReference>
<dbReference type="PATRIC" id="fig|595434.4.peg.4435"/>
<dbReference type="InterPro" id="IPR051478">
    <property type="entry name" value="Beta-lactamase-like_AB/R"/>
</dbReference>
<keyword evidence="4 10" id="KW-0378">Hydrolase</keyword>
<evidence type="ECO:0000256" key="1">
    <source>
        <dbReference type="ARBA" id="ARBA00001362"/>
    </source>
</evidence>
<keyword evidence="6 10" id="KW-0224">Dipeptidase</keyword>
<evidence type="ECO:0000256" key="2">
    <source>
        <dbReference type="ARBA" id="ARBA00022670"/>
    </source>
</evidence>
<feature type="binding site" evidence="10">
    <location>
        <position position="737"/>
    </location>
    <ligand>
        <name>Zn(2+)</name>
        <dbReference type="ChEBI" id="CHEBI:29105"/>
        <note>catalytic</note>
    </ligand>
</feature>
<keyword evidence="13" id="KW-1185">Reference proteome</keyword>
<feature type="active site" description="Proton donor/acceptor" evidence="10">
    <location>
        <position position="802"/>
    </location>
</feature>
<comment type="similarity">
    <text evidence="10">Belongs to the peptidase M15D family.</text>
</comment>
<dbReference type="Proteomes" id="UP000036367">
    <property type="component" value="Unassembled WGS sequence"/>
</dbReference>
<comment type="caution">
    <text evidence="12">The sequence shown here is derived from an EMBL/GenBank/DDBJ whole genome shotgun (WGS) entry which is preliminary data.</text>
</comment>
<evidence type="ECO:0000256" key="7">
    <source>
        <dbReference type="ARBA" id="ARBA00023049"/>
    </source>
</evidence>
<evidence type="ECO:0000313" key="12">
    <source>
        <dbReference type="EMBL" id="KLU03358.1"/>
    </source>
</evidence>
<accession>A0A0J1BA05</accession>
<dbReference type="GO" id="GO:0006508">
    <property type="term" value="P:proteolysis"/>
    <property type="evidence" value="ECO:0007669"/>
    <property type="project" value="UniProtKB-KW"/>
</dbReference>
<evidence type="ECO:0000256" key="8">
    <source>
        <dbReference type="ARBA" id="ARBA00023316"/>
    </source>
</evidence>
<feature type="binding site" evidence="10">
    <location>
        <position position="744"/>
    </location>
    <ligand>
        <name>Zn(2+)</name>
        <dbReference type="ChEBI" id="CHEBI:29105"/>
        <note>catalytic</note>
    </ligand>
</feature>
<keyword evidence="2 10" id="KW-0645">Protease</keyword>
<reference evidence="12" key="1">
    <citation type="submission" date="2015-05" db="EMBL/GenBank/DDBJ databases">
        <title>Permanent draft genome of Rhodopirellula islandicus K833.</title>
        <authorList>
            <person name="Kizina J."/>
            <person name="Richter M."/>
            <person name="Glockner F.O."/>
            <person name="Harder J."/>
        </authorList>
    </citation>
    <scope>NUCLEOTIDE SEQUENCE [LARGE SCALE GENOMIC DNA]</scope>
    <source>
        <strain evidence="12">K833</strain>
    </source>
</reference>
<dbReference type="Gene3D" id="3.30.1380.10">
    <property type="match status" value="1"/>
</dbReference>
<evidence type="ECO:0000259" key="11">
    <source>
        <dbReference type="Pfam" id="PF00144"/>
    </source>
</evidence>
<dbReference type="PANTHER" id="PTHR22935:SF95">
    <property type="entry name" value="BETA-LACTAMASE-LIKE 1-RELATED"/>
    <property type="match status" value="1"/>
</dbReference>
<dbReference type="AlphaFoldDB" id="A0A0J1BA05"/>
<dbReference type="Gene3D" id="3.40.710.10">
    <property type="entry name" value="DD-peptidase/beta-lactamase superfamily"/>
    <property type="match status" value="1"/>
</dbReference>
<dbReference type="EMBL" id="LECT01000038">
    <property type="protein sequence ID" value="KLU03358.1"/>
    <property type="molecule type" value="Genomic_DNA"/>
</dbReference>
<organism evidence="12 13">
    <name type="scientific">Rhodopirellula islandica</name>
    <dbReference type="NCBI Taxonomy" id="595434"/>
    <lineage>
        <taxon>Bacteria</taxon>
        <taxon>Pseudomonadati</taxon>
        <taxon>Planctomycetota</taxon>
        <taxon>Planctomycetia</taxon>
        <taxon>Pirellulales</taxon>
        <taxon>Pirellulaceae</taxon>
        <taxon>Rhodopirellula</taxon>
    </lineage>
</organism>
<comment type="catalytic activity">
    <reaction evidence="1 10">
        <text>D-alanyl-D-alanine + H2O = 2 D-alanine</text>
        <dbReference type="Rhea" id="RHEA:20661"/>
        <dbReference type="ChEBI" id="CHEBI:15377"/>
        <dbReference type="ChEBI" id="CHEBI:57416"/>
        <dbReference type="ChEBI" id="CHEBI:57822"/>
        <dbReference type="EC" id="3.4.13.22"/>
    </reaction>
</comment>
<comment type="similarity">
    <text evidence="9">Belongs to the beta-lactamase family.</text>
</comment>
<comment type="function">
    <text evidence="10">Catalyzes hydrolysis of the D-alanyl-D-alanine dipeptide.</text>
</comment>
<proteinExistence type="inferred from homology"/>
<evidence type="ECO:0000256" key="9">
    <source>
        <dbReference type="ARBA" id="ARBA00038473"/>
    </source>
</evidence>
<dbReference type="SUPFAM" id="SSF56601">
    <property type="entry name" value="beta-lactamase/transpeptidase-like"/>
    <property type="match status" value="1"/>
</dbReference>
<keyword evidence="5 10" id="KW-0862">Zinc</keyword>
<comment type="cofactor">
    <cofactor evidence="10">
        <name>Zn(2+)</name>
        <dbReference type="ChEBI" id="CHEBI:29105"/>
    </cofactor>
    <text evidence="10">Binds 1 zinc ion per subunit.</text>
</comment>
<dbReference type="Pfam" id="PF00144">
    <property type="entry name" value="Beta-lactamase"/>
    <property type="match status" value="1"/>
</dbReference>
<name>A0A0J1BA05_RHOIS</name>